<name>A0A9J6BFM9_POLVA</name>
<keyword evidence="6" id="KW-1185">Reference proteome</keyword>
<gene>
    <name evidence="5" type="ORF">PVAND_016238</name>
</gene>
<accession>A0A9J6BFM9</accession>
<dbReference type="InterPro" id="IPR050333">
    <property type="entry name" value="SLRP"/>
</dbReference>
<evidence type="ECO:0000256" key="2">
    <source>
        <dbReference type="ARBA" id="ARBA00022737"/>
    </source>
</evidence>
<keyword evidence="4" id="KW-0732">Signal</keyword>
<evidence type="ECO:0000256" key="1">
    <source>
        <dbReference type="ARBA" id="ARBA00022614"/>
    </source>
</evidence>
<reference evidence="5" key="1">
    <citation type="submission" date="2021-03" db="EMBL/GenBank/DDBJ databases">
        <title>Chromosome level genome of the anhydrobiotic midge Polypedilum vanderplanki.</title>
        <authorList>
            <person name="Yoshida Y."/>
            <person name="Kikawada T."/>
            <person name="Gusev O."/>
        </authorList>
    </citation>
    <scope>NUCLEOTIDE SEQUENCE</scope>
    <source>
        <strain evidence="5">NIAS01</strain>
        <tissue evidence="5">Whole body or cell culture</tissue>
    </source>
</reference>
<dbReference type="EMBL" id="JADBJN010000004">
    <property type="protein sequence ID" value="KAG5668291.1"/>
    <property type="molecule type" value="Genomic_DNA"/>
</dbReference>
<evidence type="ECO:0000256" key="3">
    <source>
        <dbReference type="SAM" id="Coils"/>
    </source>
</evidence>
<keyword evidence="2" id="KW-0677">Repeat</keyword>
<dbReference type="SUPFAM" id="SSF52058">
    <property type="entry name" value="L domain-like"/>
    <property type="match status" value="1"/>
</dbReference>
<dbReference type="PANTHER" id="PTHR45712:SF22">
    <property type="entry name" value="INSULIN-LIKE GROWTH FACTOR-BINDING PROTEIN COMPLEX ACID LABILE SUBUNIT"/>
    <property type="match status" value="1"/>
</dbReference>
<sequence>MKFSILLRIFIVFKILVISNSFISDCIFQTGNSKPLGTVYQCFTTNILASSSIYVTSITGKHLDQKNNSDVASLSIEGNWSLPFFPRNYSNFFPNIKSIRIYHSAIETLYGDELNEFPQLVHLDIKYSYLKTISSRLFEKTPNMVDIWFGNSIIEKVGHDLFTPLDVTQLKALGFEEHQCINQGITNGSTIAIISLINELKEKCPYDDEFPSTTTTTFLTTTTTVKNLFCTNENIEDFICDLKNSMTEVQEHLIIKDEEIGSTLNILRQSLTSANEWTIEKFTESSEKMQELEAKWVQINEELQIKEEEIESLKSDFEARTVTYNAVGSVYQCLTTNIPISSSKYVTSVTGKHIIGKSNKSVISIKIEGNYTLSFFPRDISKFFPKIKSILIYFTTIETLYGDELNEFPQLVHLNIESSNLTTISSRLFEKTPNMADIWLANNKIKKVGNDLFTPLNTTILKWIGFKNNACINRKVSNGTQFDIISLIDAIEQQCPYDDEFLTTTTSFLSTITQDLFCIDEKSVEDFVCDLKITMTKLQENLTTKDEKIATTLNILRQNLTEANKKTNESLVNFLTNVKELENQLNELNEELQPIKEEIKYLKSEFEARLIQLEEIALNAAEDVIILYFSLFLSCALVFSL</sequence>
<dbReference type="PANTHER" id="PTHR45712">
    <property type="entry name" value="AGAP008170-PA"/>
    <property type="match status" value="1"/>
</dbReference>
<keyword evidence="1" id="KW-0433">Leucine-rich repeat</keyword>
<protein>
    <submittedName>
        <fullName evidence="5">Uncharacterized protein</fullName>
    </submittedName>
</protein>
<dbReference type="Gene3D" id="3.80.10.10">
    <property type="entry name" value="Ribonuclease Inhibitor"/>
    <property type="match status" value="2"/>
</dbReference>
<feature type="coiled-coil region" evidence="3">
    <location>
        <begin position="564"/>
        <end position="605"/>
    </location>
</feature>
<proteinExistence type="predicted"/>
<dbReference type="Proteomes" id="UP001107558">
    <property type="component" value="Chromosome 4"/>
</dbReference>
<feature type="coiled-coil region" evidence="3">
    <location>
        <begin position="289"/>
        <end position="320"/>
    </location>
</feature>
<dbReference type="AlphaFoldDB" id="A0A9J6BFM9"/>
<feature type="chain" id="PRO_5039885831" evidence="4">
    <location>
        <begin position="22"/>
        <end position="641"/>
    </location>
</feature>
<dbReference type="InterPro" id="IPR032675">
    <property type="entry name" value="LRR_dom_sf"/>
</dbReference>
<comment type="caution">
    <text evidence="5">The sequence shown here is derived from an EMBL/GenBank/DDBJ whole genome shotgun (WGS) entry which is preliminary data.</text>
</comment>
<evidence type="ECO:0000313" key="6">
    <source>
        <dbReference type="Proteomes" id="UP001107558"/>
    </source>
</evidence>
<organism evidence="5 6">
    <name type="scientific">Polypedilum vanderplanki</name>
    <name type="common">Sleeping chironomid midge</name>
    <dbReference type="NCBI Taxonomy" id="319348"/>
    <lineage>
        <taxon>Eukaryota</taxon>
        <taxon>Metazoa</taxon>
        <taxon>Ecdysozoa</taxon>
        <taxon>Arthropoda</taxon>
        <taxon>Hexapoda</taxon>
        <taxon>Insecta</taxon>
        <taxon>Pterygota</taxon>
        <taxon>Neoptera</taxon>
        <taxon>Endopterygota</taxon>
        <taxon>Diptera</taxon>
        <taxon>Nematocera</taxon>
        <taxon>Chironomoidea</taxon>
        <taxon>Chironomidae</taxon>
        <taxon>Chironominae</taxon>
        <taxon>Polypedilum</taxon>
        <taxon>Polypedilum</taxon>
    </lineage>
</organism>
<keyword evidence="3" id="KW-0175">Coiled coil</keyword>
<evidence type="ECO:0000313" key="5">
    <source>
        <dbReference type="EMBL" id="KAG5668291.1"/>
    </source>
</evidence>
<evidence type="ECO:0000256" key="4">
    <source>
        <dbReference type="SAM" id="SignalP"/>
    </source>
</evidence>
<feature type="signal peptide" evidence="4">
    <location>
        <begin position="1"/>
        <end position="21"/>
    </location>
</feature>